<feature type="domain" description="Tr-type G" evidence="8">
    <location>
        <begin position="10"/>
        <end position="290"/>
    </location>
</feature>
<dbReference type="InterPro" id="IPR027417">
    <property type="entry name" value="P-loop_NTPase"/>
</dbReference>
<dbReference type="InterPro" id="IPR035647">
    <property type="entry name" value="EFG_III/V"/>
</dbReference>
<dbReference type="Pfam" id="PF03764">
    <property type="entry name" value="EFG_IV"/>
    <property type="match status" value="1"/>
</dbReference>
<keyword evidence="4 6" id="KW-0648">Protein biosynthesis</keyword>
<evidence type="ECO:0000313" key="9">
    <source>
        <dbReference type="EMBL" id="RIH82122.1"/>
    </source>
</evidence>
<dbReference type="Gene3D" id="3.30.70.870">
    <property type="entry name" value="Elongation Factor G (Translational Gtpase), domain 3"/>
    <property type="match status" value="1"/>
</dbReference>
<dbReference type="Pfam" id="PF00009">
    <property type="entry name" value="GTP_EFTU"/>
    <property type="match status" value="1"/>
</dbReference>
<dbReference type="FunFam" id="3.40.50.300:FF:000029">
    <property type="entry name" value="Elongation factor G"/>
    <property type="match status" value="1"/>
</dbReference>
<evidence type="ECO:0000256" key="2">
    <source>
        <dbReference type="ARBA" id="ARBA00022741"/>
    </source>
</evidence>
<feature type="binding site" evidence="6">
    <location>
        <begin position="19"/>
        <end position="26"/>
    </location>
    <ligand>
        <name>GTP</name>
        <dbReference type="ChEBI" id="CHEBI:37565"/>
    </ligand>
</feature>
<dbReference type="InterPro" id="IPR004161">
    <property type="entry name" value="EFTu-like_2"/>
</dbReference>
<dbReference type="CDD" id="cd04088">
    <property type="entry name" value="EFG_mtEFG_II"/>
    <property type="match status" value="1"/>
</dbReference>
<keyword evidence="10" id="KW-1185">Reference proteome</keyword>
<dbReference type="Gene3D" id="3.30.70.240">
    <property type="match status" value="1"/>
</dbReference>
<dbReference type="FunFam" id="2.40.30.10:FF:000006">
    <property type="entry name" value="Elongation factor G"/>
    <property type="match status" value="1"/>
</dbReference>
<comment type="similarity">
    <text evidence="1 6">Belongs to the TRAFAC class translation factor GTPase superfamily. Classic translation factor GTPase family. EF-G/EF-2 subfamily.</text>
</comment>
<gene>
    <name evidence="9" type="primary">fusA_1</name>
    <name evidence="6" type="synonym">fusA</name>
    <name evidence="9" type="ORF">Mterra_02809</name>
</gene>
<dbReference type="CDD" id="cd01886">
    <property type="entry name" value="EF-G"/>
    <property type="match status" value="1"/>
</dbReference>
<dbReference type="PANTHER" id="PTHR43261">
    <property type="entry name" value="TRANSLATION ELONGATION FACTOR G-RELATED"/>
    <property type="match status" value="1"/>
</dbReference>
<dbReference type="Pfam" id="PF00679">
    <property type="entry name" value="EFG_C"/>
    <property type="match status" value="1"/>
</dbReference>
<dbReference type="FunFam" id="3.30.70.240:FF:000001">
    <property type="entry name" value="Elongation factor G"/>
    <property type="match status" value="1"/>
</dbReference>
<dbReference type="InterPro" id="IPR009022">
    <property type="entry name" value="EFG_III"/>
</dbReference>
<dbReference type="GO" id="GO:0003746">
    <property type="term" value="F:translation elongation factor activity"/>
    <property type="evidence" value="ECO:0007669"/>
    <property type="project" value="UniProtKB-UniRule"/>
</dbReference>
<dbReference type="PRINTS" id="PR00315">
    <property type="entry name" value="ELONGATNFCT"/>
</dbReference>
<evidence type="ECO:0000256" key="1">
    <source>
        <dbReference type="ARBA" id="ARBA00005870"/>
    </source>
</evidence>
<evidence type="ECO:0000256" key="4">
    <source>
        <dbReference type="ARBA" id="ARBA00022917"/>
    </source>
</evidence>
<dbReference type="InterPro" id="IPR047872">
    <property type="entry name" value="EFG_IV"/>
</dbReference>
<dbReference type="FunFam" id="3.30.70.870:FF:000001">
    <property type="entry name" value="Elongation factor G"/>
    <property type="match status" value="1"/>
</dbReference>
<dbReference type="NCBIfam" id="TIGR00231">
    <property type="entry name" value="small_GTP"/>
    <property type="match status" value="1"/>
</dbReference>
<dbReference type="InterPro" id="IPR000640">
    <property type="entry name" value="EFG_V-like"/>
</dbReference>
<dbReference type="NCBIfam" id="TIGR00484">
    <property type="entry name" value="EF-G"/>
    <property type="match status" value="1"/>
</dbReference>
<dbReference type="SMART" id="SM00838">
    <property type="entry name" value="EFG_C"/>
    <property type="match status" value="1"/>
</dbReference>
<dbReference type="Pfam" id="PF03144">
    <property type="entry name" value="GTP_EFTU_D2"/>
    <property type="match status" value="1"/>
</dbReference>
<dbReference type="SUPFAM" id="SSF54980">
    <property type="entry name" value="EF-G C-terminal domain-like"/>
    <property type="match status" value="2"/>
</dbReference>
<dbReference type="Gene3D" id="3.40.50.300">
    <property type="entry name" value="P-loop containing nucleotide triphosphate hydrolases"/>
    <property type="match status" value="1"/>
</dbReference>
<keyword evidence="6" id="KW-0963">Cytoplasm</keyword>
<dbReference type="GO" id="GO:0032790">
    <property type="term" value="P:ribosome disassembly"/>
    <property type="evidence" value="ECO:0007669"/>
    <property type="project" value="TreeGrafter"/>
</dbReference>
<dbReference type="SMART" id="SM00889">
    <property type="entry name" value="EFG_IV"/>
    <property type="match status" value="1"/>
</dbReference>
<evidence type="ECO:0000259" key="8">
    <source>
        <dbReference type="PROSITE" id="PS51722"/>
    </source>
</evidence>
<dbReference type="CDD" id="cd03713">
    <property type="entry name" value="EFG_mtEFG_C"/>
    <property type="match status" value="1"/>
</dbReference>
<reference evidence="9 10" key="1">
    <citation type="submission" date="2018-08" db="EMBL/GenBank/DDBJ databases">
        <title>Meiothermus terrae DSM 26712 genome sequencing project.</title>
        <authorList>
            <person name="Da Costa M.S."/>
            <person name="Albuquerque L."/>
            <person name="Raposo P."/>
            <person name="Froufe H.J.C."/>
            <person name="Barroso C.S."/>
            <person name="Egas C."/>
        </authorList>
    </citation>
    <scope>NUCLEOTIDE SEQUENCE [LARGE SCALE GENOMIC DNA]</scope>
    <source>
        <strain evidence="9 10">DSM 26712</strain>
    </source>
</reference>
<evidence type="ECO:0000256" key="7">
    <source>
        <dbReference type="NCBIfam" id="TIGR00484"/>
    </source>
</evidence>
<dbReference type="Pfam" id="PF14492">
    <property type="entry name" value="EFG_III"/>
    <property type="match status" value="1"/>
</dbReference>
<protein>
    <recommendedName>
        <fullName evidence="6 7">Elongation factor G</fullName>
        <shortName evidence="6">EF-G</shortName>
    </recommendedName>
</protein>
<sequence>MSAKVENALKLTRNIGIAAHIDAGKTTTTERILYYTGRIHKIGEVHEGAATMDWMEQEKERGITITAAVTTANWKHQKTGVEHRINIIDTPGHVDFTIEVERSMRVLDGAVAVFDASQGVEPQSETVWRQADKYGVPRVAFANKMDKTGADLWLVVNTMKERLGARPVVMQLPIGREDTFSGIIDVLRQKAYTYGNDIGTDIREVEIPAEYAEQAKEYYEKLVEAAADFDEEVMMKFLEGEAVSEEALVAAIRKGTIAQAIFPVFLGSSLKNKGVQLLLDAVVDYLPSPLDIPPIKGRTENGEEVERPADPNGPLAALAFKIMADPYVGRLTFIRVYSGTIKSGSYVMNTTKGRKERVARLLQMHANNRQEVEELRAGELGAVVGLKETITGDSLVGDGDEAVILESIEIPEPVIDLAIEPKTKADQDKLAVGLSRLSEEDPTFRVSTDPETGQTIISGMGELHLEIIVDRLKREFKVDANVGKPQVAYRETITRAVDVEGKFVRQSGGRGQYGHVKIKAEPLGRGSGFEFINAIVGGVVPREYIPAVQKGIEESMQSGPLTGFPIVDLKVTLYDGSYHEVDSSEMAFKIAGSMAIKEAIQQGNPAVLEPIMRVEVTTPEQFLGDIIGDLNSRRGQIQGMDDRGNARIVRAHVPLAEMFGYANDMRSMTQGRASFVMFFDHYAEVPKNIQEKLIKGQ</sequence>
<comment type="subcellular location">
    <subcellularLocation>
        <location evidence="6">Cytoplasm</location>
    </subcellularLocation>
</comment>
<evidence type="ECO:0000256" key="5">
    <source>
        <dbReference type="ARBA" id="ARBA00023134"/>
    </source>
</evidence>
<dbReference type="PROSITE" id="PS00301">
    <property type="entry name" value="G_TR_1"/>
    <property type="match status" value="1"/>
</dbReference>
<dbReference type="EMBL" id="QXDL01000134">
    <property type="protein sequence ID" value="RIH82122.1"/>
    <property type="molecule type" value="Genomic_DNA"/>
</dbReference>
<dbReference type="Proteomes" id="UP000265715">
    <property type="component" value="Unassembled WGS sequence"/>
</dbReference>
<dbReference type="SUPFAM" id="SSF50447">
    <property type="entry name" value="Translation proteins"/>
    <property type="match status" value="1"/>
</dbReference>
<keyword evidence="3 6" id="KW-0251">Elongation factor</keyword>
<dbReference type="GO" id="GO:0003924">
    <property type="term" value="F:GTPase activity"/>
    <property type="evidence" value="ECO:0007669"/>
    <property type="project" value="InterPro"/>
</dbReference>
<keyword evidence="2 6" id="KW-0547">Nucleotide-binding</keyword>
<dbReference type="CDD" id="cd01434">
    <property type="entry name" value="EFG_mtEFG1_IV"/>
    <property type="match status" value="1"/>
</dbReference>
<evidence type="ECO:0000313" key="10">
    <source>
        <dbReference type="Proteomes" id="UP000265715"/>
    </source>
</evidence>
<dbReference type="InterPro" id="IPR005225">
    <property type="entry name" value="Small_GTP-bd"/>
</dbReference>
<dbReference type="InterPro" id="IPR020568">
    <property type="entry name" value="Ribosomal_Su5_D2-typ_SF"/>
</dbReference>
<keyword evidence="5 6" id="KW-0342">GTP-binding</keyword>
<dbReference type="SUPFAM" id="SSF52540">
    <property type="entry name" value="P-loop containing nucleoside triphosphate hydrolases"/>
    <property type="match status" value="1"/>
</dbReference>
<dbReference type="OrthoDB" id="9804431at2"/>
<dbReference type="HAMAP" id="MF_00054_B">
    <property type="entry name" value="EF_G_EF_2_B"/>
    <property type="match status" value="1"/>
</dbReference>
<evidence type="ECO:0000256" key="3">
    <source>
        <dbReference type="ARBA" id="ARBA00022768"/>
    </source>
</evidence>
<dbReference type="FunFam" id="3.30.230.10:FF:000003">
    <property type="entry name" value="Elongation factor G"/>
    <property type="match status" value="1"/>
</dbReference>
<comment type="function">
    <text evidence="6">Catalyzes the GTP-dependent ribosomal translocation step during translation elongation. During this step, the ribosome changes from the pre-translocational (PRE) to the post-translocational (POST) state as the newly formed A-site-bound peptidyl-tRNA and P-site-bound deacylated tRNA move to the P and E sites, respectively. Catalyzes the coordinated movement of the two tRNA molecules, the mRNA and conformational changes in the ribosome.</text>
</comment>
<dbReference type="Gene3D" id="3.30.230.10">
    <property type="match status" value="1"/>
</dbReference>
<dbReference type="InterPro" id="IPR005517">
    <property type="entry name" value="Transl_elong_EFG/EF2_IV"/>
</dbReference>
<dbReference type="InterPro" id="IPR000795">
    <property type="entry name" value="T_Tr_GTP-bd_dom"/>
</dbReference>
<dbReference type="CDD" id="cd16262">
    <property type="entry name" value="EFG_III"/>
    <property type="match status" value="1"/>
</dbReference>
<dbReference type="NCBIfam" id="NF009381">
    <property type="entry name" value="PRK12740.1-5"/>
    <property type="match status" value="1"/>
</dbReference>
<dbReference type="NCBIfam" id="NF009379">
    <property type="entry name" value="PRK12740.1-3"/>
    <property type="match status" value="1"/>
</dbReference>
<comment type="caution">
    <text evidence="9">The sequence shown here is derived from an EMBL/GenBank/DDBJ whole genome shotgun (WGS) entry which is preliminary data.</text>
</comment>
<proteinExistence type="inferred from homology"/>
<dbReference type="GO" id="GO:0005525">
    <property type="term" value="F:GTP binding"/>
    <property type="evidence" value="ECO:0007669"/>
    <property type="project" value="UniProtKB-UniRule"/>
</dbReference>
<dbReference type="PROSITE" id="PS51722">
    <property type="entry name" value="G_TR_2"/>
    <property type="match status" value="1"/>
</dbReference>
<dbReference type="InterPro" id="IPR031157">
    <property type="entry name" value="G_TR_CS"/>
</dbReference>
<evidence type="ECO:0000256" key="6">
    <source>
        <dbReference type="HAMAP-Rule" id="MF_00054"/>
    </source>
</evidence>
<dbReference type="AlphaFoldDB" id="A0A399EIF7"/>
<dbReference type="InterPro" id="IPR009000">
    <property type="entry name" value="Transl_B-barrel_sf"/>
</dbReference>
<dbReference type="PANTHER" id="PTHR43261:SF1">
    <property type="entry name" value="RIBOSOME-RELEASING FACTOR 2, MITOCHONDRIAL"/>
    <property type="match status" value="1"/>
</dbReference>
<dbReference type="InterPro" id="IPR035649">
    <property type="entry name" value="EFG_V"/>
</dbReference>
<dbReference type="GO" id="GO:0005737">
    <property type="term" value="C:cytoplasm"/>
    <property type="evidence" value="ECO:0007669"/>
    <property type="project" value="UniProtKB-SubCell"/>
</dbReference>
<dbReference type="InterPro" id="IPR014721">
    <property type="entry name" value="Ribsml_uS5_D2-typ_fold_subgr"/>
</dbReference>
<feature type="binding site" evidence="6">
    <location>
        <begin position="143"/>
        <end position="146"/>
    </location>
    <ligand>
        <name>GTP</name>
        <dbReference type="ChEBI" id="CHEBI:37565"/>
    </ligand>
</feature>
<organism evidence="9 10">
    <name type="scientific">Calidithermus terrae</name>
    <dbReference type="NCBI Taxonomy" id="1408545"/>
    <lineage>
        <taxon>Bacteria</taxon>
        <taxon>Thermotogati</taxon>
        <taxon>Deinococcota</taxon>
        <taxon>Deinococci</taxon>
        <taxon>Thermales</taxon>
        <taxon>Thermaceae</taxon>
        <taxon>Calidithermus</taxon>
    </lineage>
</organism>
<accession>A0A399EIF7</accession>
<dbReference type="InterPro" id="IPR004540">
    <property type="entry name" value="Transl_elong_EFG/EF2"/>
</dbReference>
<dbReference type="InterPro" id="IPR041095">
    <property type="entry name" value="EFG_II"/>
</dbReference>
<feature type="binding site" evidence="6">
    <location>
        <begin position="89"/>
        <end position="93"/>
    </location>
    <ligand>
        <name>GTP</name>
        <dbReference type="ChEBI" id="CHEBI:37565"/>
    </ligand>
</feature>
<dbReference type="SUPFAM" id="SSF54211">
    <property type="entry name" value="Ribosomal protein S5 domain 2-like"/>
    <property type="match status" value="1"/>
</dbReference>
<dbReference type="RefSeq" id="WP_119315795.1">
    <property type="nucleotide sequence ID" value="NZ_QXDL01000134.1"/>
</dbReference>
<name>A0A399EIF7_9DEIN</name>
<dbReference type="Gene3D" id="2.40.30.10">
    <property type="entry name" value="Translation factors"/>
    <property type="match status" value="1"/>
</dbReference>